<dbReference type="PANTHER" id="PTHR21485">
    <property type="entry name" value="HAD SUPERFAMILY MEMBERS CMAS AND KDSC"/>
    <property type="match status" value="1"/>
</dbReference>
<dbReference type="EC" id="2.7.7.43" evidence="1"/>
<protein>
    <submittedName>
        <fullName evidence="1">N-acylneuraminate cytidylyltransferase</fullName>
        <ecNumber evidence="1">2.7.7.43</ecNumber>
    </submittedName>
</protein>
<evidence type="ECO:0000313" key="2">
    <source>
        <dbReference type="Proteomes" id="UP000547458"/>
    </source>
</evidence>
<comment type="caution">
    <text evidence="1">The sequence shown here is derived from an EMBL/GenBank/DDBJ whole genome shotgun (WGS) entry which is preliminary data.</text>
</comment>
<dbReference type="InterPro" id="IPR029044">
    <property type="entry name" value="Nucleotide-diphossugar_trans"/>
</dbReference>
<dbReference type="CDD" id="cd02513">
    <property type="entry name" value="CMP-NeuAc_Synthase"/>
    <property type="match status" value="1"/>
</dbReference>
<dbReference type="RefSeq" id="WP_167993763.1">
    <property type="nucleotide sequence ID" value="NZ_JAATJL010000001.1"/>
</dbReference>
<sequence>MTTRTDPKILAVIPARGGSKGLPGKNVRPLLGKPLIAHSIALAEQLGASVRCIVSTDDPDIAEIARRHGASVPFLRPAHFATDTAPMSGVLRHALAEMENTTGETFDVVLLLDPTSPTRTAENVLAAVNKLIASDGIDGVVSVSEPFFNPTWVGVRPTADGTLERYFDAGRGVVRRQDVQRYLRINGSFYAWLSPFVRRLESSWFDEGTHTYFEIPEAHAFSIDDESEFRLVEAVVQAGLAPLPGFATNKEEAGRA</sequence>
<dbReference type="AlphaFoldDB" id="A0A846RI12"/>
<dbReference type="InterPro" id="IPR003329">
    <property type="entry name" value="Cytidylyl_trans"/>
</dbReference>
<evidence type="ECO:0000313" key="1">
    <source>
        <dbReference type="EMBL" id="NJC22908.1"/>
    </source>
</evidence>
<keyword evidence="1" id="KW-0548">Nucleotidyltransferase</keyword>
<proteinExistence type="predicted"/>
<dbReference type="Gene3D" id="3.90.550.10">
    <property type="entry name" value="Spore Coat Polysaccharide Biosynthesis Protein SpsA, Chain A"/>
    <property type="match status" value="1"/>
</dbReference>
<accession>A0A846RI12</accession>
<dbReference type="EMBL" id="JAATJL010000001">
    <property type="protein sequence ID" value="NJC22908.1"/>
    <property type="molecule type" value="Genomic_DNA"/>
</dbReference>
<dbReference type="SUPFAM" id="SSF53448">
    <property type="entry name" value="Nucleotide-diphospho-sugar transferases"/>
    <property type="match status" value="1"/>
</dbReference>
<gene>
    <name evidence="1" type="ORF">BJ994_001984</name>
</gene>
<organism evidence="1 2">
    <name type="scientific">Arthrobacter pigmenti</name>
    <dbReference type="NCBI Taxonomy" id="271432"/>
    <lineage>
        <taxon>Bacteria</taxon>
        <taxon>Bacillati</taxon>
        <taxon>Actinomycetota</taxon>
        <taxon>Actinomycetes</taxon>
        <taxon>Micrococcales</taxon>
        <taxon>Micrococcaceae</taxon>
        <taxon>Arthrobacter</taxon>
    </lineage>
</organism>
<dbReference type="GO" id="GO:0008781">
    <property type="term" value="F:N-acylneuraminate cytidylyltransferase activity"/>
    <property type="evidence" value="ECO:0007669"/>
    <property type="project" value="UniProtKB-EC"/>
</dbReference>
<name>A0A846RI12_9MICC</name>
<dbReference type="Proteomes" id="UP000547458">
    <property type="component" value="Unassembled WGS sequence"/>
</dbReference>
<keyword evidence="2" id="KW-1185">Reference proteome</keyword>
<dbReference type="Pfam" id="PF02348">
    <property type="entry name" value="CTP_transf_3"/>
    <property type="match status" value="1"/>
</dbReference>
<dbReference type="InterPro" id="IPR050793">
    <property type="entry name" value="CMP-NeuNAc_synthase"/>
</dbReference>
<reference evidence="1 2" key="1">
    <citation type="submission" date="2020-03" db="EMBL/GenBank/DDBJ databases">
        <title>Sequencing the genomes of 1000 actinobacteria strains.</title>
        <authorList>
            <person name="Klenk H.-P."/>
        </authorList>
    </citation>
    <scope>NUCLEOTIDE SEQUENCE [LARGE SCALE GENOMIC DNA]</scope>
    <source>
        <strain evidence="1 2">DSM 16403</strain>
    </source>
</reference>
<keyword evidence="1" id="KW-0808">Transferase</keyword>
<dbReference type="PANTHER" id="PTHR21485:SF6">
    <property type="entry name" value="N-ACYLNEURAMINATE CYTIDYLYLTRANSFERASE-RELATED"/>
    <property type="match status" value="1"/>
</dbReference>